<dbReference type="Gene3D" id="1.25.40.10">
    <property type="entry name" value="Tetratricopeptide repeat domain"/>
    <property type="match status" value="2"/>
</dbReference>
<keyword evidence="2" id="KW-0472">Membrane</keyword>
<comment type="caution">
    <text evidence="3">The sequence shown here is derived from an EMBL/GenBank/DDBJ whole genome shotgun (WGS) entry which is preliminary data.</text>
</comment>
<keyword evidence="2" id="KW-1133">Transmembrane helix</keyword>
<dbReference type="Proteomes" id="UP001501047">
    <property type="component" value="Unassembled WGS sequence"/>
</dbReference>
<dbReference type="PANTHER" id="PTHR12558:SF13">
    <property type="entry name" value="CELL DIVISION CYCLE PROTEIN 27 HOMOLOG"/>
    <property type="match status" value="1"/>
</dbReference>
<dbReference type="PANTHER" id="PTHR12558">
    <property type="entry name" value="CELL DIVISION CYCLE 16,23,27"/>
    <property type="match status" value="1"/>
</dbReference>
<proteinExistence type="predicted"/>
<accession>A0ABN1KP03</accession>
<dbReference type="EMBL" id="BAAACI010000006">
    <property type="protein sequence ID" value="GAA0772277.1"/>
    <property type="molecule type" value="Genomic_DNA"/>
</dbReference>
<dbReference type="Pfam" id="PF13181">
    <property type="entry name" value="TPR_8"/>
    <property type="match status" value="2"/>
</dbReference>
<dbReference type="InterPro" id="IPR011990">
    <property type="entry name" value="TPR-like_helical_dom_sf"/>
</dbReference>
<keyword evidence="2" id="KW-0812">Transmembrane</keyword>
<name>A0ABN1KP03_CLOSU</name>
<organism evidence="3 4">
    <name type="scientific">Clostridium subterminale</name>
    <dbReference type="NCBI Taxonomy" id="1550"/>
    <lineage>
        <taxon>Bacteria</taxon>
        <taxon>Bacillati</taxon>
        <taxon>Bacillota</taxon>
        <taxon>Clostridia</taxon>
        <taxon>Eubacteriales</taxon>
        <taxon>Clostridiaceae</taxon>
        <taxon>Clostridium</taxon>
    </lineage>
</organism>
<evidence type="ECO:0000256" key="1">
    <source>
        <dbReference type="PROSITE-ProRule" id="PRU00339"/>
    </source>
</evidence>
<keyword evidence="1" id="KW-0802">TPR repeat</keyword>
<dbReference type="SMART" id="SM00028">
    <property type="entry name" value="TPR"/>
    <property type="match status" value="4"/>
</dbReference>
<feature type="transmembrane region" description="Helical" evidence="2">
    <location>
        <begin position="180"/>
        <end position="202"/>
    </location>
</feature>
<dbReference type="Pfam" id="PF13174">
    <property type="entry name" value="TPR_6"/>
    <property type="match status" value="1"/>
</dbReference>
<evidence type="ECO:0000256" key="2">
    <source>
        <dbReference type="SAM" id="Phobius"/>
    </source>
</evidence>
<evidence type="ECO:0000313" key="4">
    <source>
        <dbReference type="Proteomes" id="UP001501047"/>
    </source>
</evidence>
<evidence type="ECO:0000313" key="3">
    <source>
        <dbReference type="EMBL" id="GAA0772277.1"/>
    </source>
</evidence>
<reference evidence="3 4" key="1">
    <citation type="journal article" date="2019" name="Int. J. Syst. Evol. Microbiol.">
        <title>The Global Catalogue of Microorganisms (GCM) 10K type strain sequencing project: providing services to taxonomists for standard genome sequencing and annotation.</title>
        <authorList>
            <consortium name="The Broad Institute Genomics Platform"/>
            <consortium name="The Broad Institute Genome Sequencing Center for Infectious Disease"/>
            <person name="Wu L."/>
            <person name="Ma J."/>
        </authorList>
    </citation>
    <scope>NUCLEOTIDE SEQUENCE [LARGE SCALE GENOMIC DNA]</scope>
    <source>
        <strain evidence="3 4">JCM 1417</strain>
    </source>
</reference>
<feature type="repeat" description="TPR" evidence="1">
    <location>
        <begin position="120"/>
        <end position="153"/>
    </location>
</feature>
<sequence length="431" mass="50264">MININKLYKKAMDFYCDGRLDKALNYCDKVLNIDRSHSPTLNLKGLIYYIRGELEEAKTFWKLSYKLNGDMVSKKYLDDSRRDEGDIYIFSQGVHLFNEVRVKDALRCFLKCESSHFNSINLWKYIAKCYMQLGQHNKAVKYIEDILTIDKHNLEALNLKKQLIELDFIPKETGVQFKKFAVVLGTSIVAVCIVALMGFGIFKGYSKVQHWLQSRQAEKSEEINKDKTNLDNFQGNSEKIEGNSIKEVEREESNEEKEKNESFDGSTLKSYIEAEDYENIIKYIEKYDIEGLNINDRNIAQNAVTLIEEKGVLSLYEKGVSYIEDKKYDNAIEIFTLVYKYSEGMYLNEHMIFMMASSYEGLEDIENANKYYEIYVDKYLKSGSYIEQCLYSLATNNEGIDKEKSKKYAEILTNRFSKSDYNNSRIESILK</sequence>
<keyword evidence="4" id="KW-1185">Reference proteome</keyword>
<gene>
    <name evidence="3" type="ORF">GCM10008908_18190</name>
</gene>
<dbReference type="RefSeq" id="WP_343825723.1">
    <property type="nucleotide sequence ID" value="NZ_BAAACI010000006.1"/>
</dbReference>
<dbReference type="SUPFAM" id="SSF48452">
    <property type="entry name" value="TPR-like"/>
    <property type="match status" value="1"/>
</dbReference>
<dbReference type="PROSITE" id="PS50005">
    <property type="entry name" value="TPR"/>
    <property type="match status" value="1"/>
</dbReference>
<protein>
    <submittedName>
        <fullName evidence="3">Tetratricopeptide repeat protein</fullName>
    </submittedName>
</protein>
<dbReference type="InterPro" id="IPR019734">
    <property type="entry name" value="TPR_rpt"/>
</dbReference>